<keyword evidence="2" id="KW-1185">Reference proteome</keyword>
<reference evidence="2" key="1">
    <citation type="submission" date="2011-04" db="EMBL/GenBank/DDBJ databases">
        <title>Complete sequence of Cellvibrio gilvus ATCC 13127.</title>
        <authorList>
            <person name="Lucas S."/>
            <person name="Han J."/>
            <person name="Lapidus A."/>
            <person name="Cheng J.-F."/>
            <person name="Goodwin L."/>
            <person name="Pitluck S."/>
            <person name="Peters L."/>
            <person name="Munk A."/>
            <person name="Detter J.C."/>
            <person name="Han C."/>
            <person name="Tapia R."/>
            <person name="Land M."/>
            <person name="Hauser L."/>
            <person name="Kyrpides N."/>
            <person name="Ivanova N."/>
            <person name="Ovchinnikova G."/>
            <person name="Pagani I."/>
            <person name="Mead D."/>
            <person name="Brumm P."/>
            <person name="Woyke T."/>
        </authorList>
    </citation>
    <scope>NUCLEOTIDE SEQUENCE [LARGE SCALE GENOMIC DNA]</scope>
    <source>
        <strain evidence="2">ATCC 13127 / NRRL B-14078</strain>
    </source>
</reference>
<dbReference type="AlphaFoldDB" id="F8A742"/>
<dbReference type="EMBL" id="CP002665">
    <property type="protein sequence ID" value="AEI13529.1"/>
    <property type="molecule type" value="Genomic_DNA"/>
</dbReference>
<name>F8A742_CELGA</name>
<evidence type="ECO:0000313" key="2">
    <source>
        <dbReference type="Proteomes" id="UP000000485"/>
    </source>
</evidence>
<dbReference type="eggNOG" id="COG3832">
    <property type="taxonomic scope" value="Bacteria"/>
</dbReference>
<evidence type="ECO:0008006" key="3">
    <source>
        <dbReference type="Google" id="ProtNLM"/>
    </source>
</evidence>
<dbReference type="Proteomes" id="UP000000485">
    <property type="component" value="Chromosome"/>
</dbReference>
<proteinExistence type="predicted"/>
<evidence type="ECO:0000313" key="1">
    <source>
        <dbReference type="EMBL" id="AEI13529.1"/>
    </source>
</evidence>
<dbReference type="OrthoDB" id="3334241at2"/>
<protein>
    <recommendedName>
        <fullName evidence="3">Activator of Hsp90 ATPase 1 family protein</fullName>
    </recommendedName>
</protein>
<dbReference type="KEGG" id="cga:Celgi_3037"/>
<organism evidence="1 2">
    <name type="scientific">Cellulomonas gilvus (strain ATCC 13127 / NRRL B-14078)</name>
    <name type="common">Cellvibrio gilvus</name>
    <dbReference type="NCBI Taxonomy" id="593907"/>
    <lineage>
        <taxon>Bacteria</taxon>
        <taxon>Bacillati</taxon>
        <taxon>Actinomycetota</taxon>
        <taxon>Actinomycetes</taxon>
        <taxon>Micrococcales</taxon>
        <taxon>Cellulomonadaceae</taxon>
        <taxon>Cellulomonas</taxon>
    </lineage>
</organism>
<dbReference type="SUPFAM" id="SSF55961">
    <property type="entry name" value="Bet v1-like"/>
    <property type="match status" value="1"/>
</dbReference>
<sequence>MSLERREIVSLEIPADPATVWAHLRDPALVRRWHAWEHAGLEDEIRALVTSAVETRDLEGDRAVRTLTWPNHDAVTVASSAHEPHTTRLTVTRPSHDRYSDDYDGVLDERDERWLADAHQLRFALRVHPGQERRTLSADGLDAGDRHDRLLDRAGLHGVRGVPVGGHLQARRPDGTLLGGTVLYKTEHQLGLQLHGITESLLVIRERPAGSHPPHGTVDAVLSVYGIDDETFEQVMQRWSGWWQAAGAPPAVVGGR</sequence>
<dbReference type="STRING" id="593907.Celgi_3037"/>
<dbReference type="HOGENOM" id="CLU_1189229_0_0_11"/>
<accession>F8A742</accession>
<gene>
    <name evidence="1" type="ordered locus">Celgi_3037</name>
</gene>
<dbReference type="RefSeq" id="WP_013885046.1">
    <property type="nucleotide sequence ID" value="NC_015671.1"/>
</dbReference>